<evidence type="ECO:0000256" key="4">
    <source>
        <dbReference type="ARBA" id="ARBA00022989"/>
    </source>
</evidence>
<evidence type="ECO:0000256" key="10">
    <source>
        <dbReference type="SAM" id="Phobius"/>
    </source>
</evidence>
<keyword evidence="6 10" id="KW-0472">Membrane</keyword>
<dbReference type="InterPro" id="IPR000276">
    <property type="entry name" value="GPCR_Rhodpsn"/>
</dbReference>
<evidence type="ECO:0000256" key="6">
    <source>
        <dbReference type="ARBA" id="ARBA00023136"/>
    </source>
</evidence>
<evidence type="ECO:0000256" key="8">
    <source>
        <dbReference type="ARBA" id="ARBA00023224"/>
    </source>
</evidence>
<feature type="compositionally biased region" description="Polar residues" evidence="9">
    <location>
        <begin position="781"/>
        <end position="792"/>
    </location>
</feature>
<feature type="region of interest" description="Disordered" evidence="9">
    <location>
        <begin position="578"/>
        <end position="617"/>
    </location>
</feature>
<feature type="compositionally biased region" description="Polar residues" evidence="9">
    <location>
        <begin position="349"/>
        <end position="358"/>
    </location>
</feature>
<feature type="compositionally biased region" description="Basic and acidic residues" evidence="9">
    <location>
        <begin position="683"/>
        <end position="706"/>
    </location>
</feature>
<evidence type="ECO:0000313" key="12">
    <source>
        <dbReference type="EMBL" id="CAK8681430.1"/>
    </source>
</evidence>
<gene>
    <name evidence="12" type="ORF">CVLEPA_LOCUS11630</name>
</gene>
<proteinExistence type="predicted"/>
<keyword evidence="2" id="KW-1003">Cell membrane</keyword>
<organism evidence="12 13">
    <name type="scientific">Clavelina lepadiformis</name>
    <name type="common">Light-bulb sea squirt</name>
    <name type="synonym">Ascidia lepadiformis</name>
    <dbReference type="NCBI Taxonomy" id="159417"/>
    <lineage>
        <taxon>Eukaryota</taxon>
        <taxon>Metazoa</taxon>
        <taxon>Chordata</taxon>
        <taxon>Tunicata</taxon>
        <taxon>Ascidiacea</taxon>
        <taxon>Aplousobranchia</taxon>
        <taxon>Clavelinidae</taxon>
        <taxon>Clavelina</taxon>
    </lineage>
</organism>
<keyword evidence="8" id="KW-0807">Transducer</keyword>
<dbReference type="Pfam" id="PF00001">
    <property type="entry name" value="7tm_1"/>
    <property type="match status" value="1"/>
</dbReference>
<evidence type="ECO:0000259" key="11">
    <source>
        <dbReference type="PROSITE" id="PS50262"/>
    </source>
</evidence>
<dbReference type="CDD" id="cd00637">
    <property type="entry name" value="7tm_classA_rhodopsin-like"/>
    <property type="match status" value="1"/>
</dbReference>
<evidence type="ECO:0000313" key="13">
    <source>
        <dbReference type="Proteomes" id="UP001642483"/>
    </source>
</evidence>
<feature type="region of interest" description="Disordered" evidence="9">
    <location>
        <begin position="768"/>
        <end position="824"/>
    </location>
</feature>
<feature type="compositionally biased region" description="Polar residues" evidence="9">
    <location>
        <begin position="578"/>
        <end position="599"/>
    </location>
</feature>
<dbReference type="PANTHER" id="PTHR22752">
    <property type="entry name" value="G PROTEIN-COUPLED RECEPTOR"/>
    <property type="match status" value="1"/>
</dbReference>
<feature type="transmembrane region" description="Helical" evidence="10">
    <location>
        <begin position="146"/>
        <end position="167"/>
    </location>
</feature>
<sequence length="824" mass="90810">MADNAVGVTLISPTEGTTTETVSTSNVVVIIRTTFLILLLLLSLAGNALLLLSVALSSKNRINPLNAFILSMASYGLLECALTMSLATGFSVERSWLFGEFLSGVNACSVQLQNVGILLTITAMSIDRYFAVTRLNKYHTHTSVHYANYAVLYTWIHACIFALPLLFQNQMLGITCRAFVERCLCGLVEGTSLAFSTALLLLCYLLPFIVIIIFMRVVAVKAANERKRVKCSNTPEYATYCLQESVVLNEARLGRYVIFLVLLYLVFKAPYVMIDVLTQYGISSFYQPVTVANQTVVVDGSKFYYQTVISWMMFAFSATFPIVTFVQFPEHVRRLKTWARCGNTTISAANSGPSNVATQRNIRQKRRQRHIQRRNNAQHKARTPKQSSSSSIAANTHRKMPSSISSNITSEKITLNGNSTQGEVSFRVPVLYATEDGLHLVASEKTVNSSQPNDNRKRKKVASSDSSASSNNNNSADAEPSSSTSQPQIFHVESKISQPSGDLDEELRPSSVVDKRVDVLGSHCYLQVGDEISYMNSDFDGDEDTESELNESANSRTLIWPQQKPNTAKSLVSLDVGSSRSPLSLWNQKSETSTVSNPTEEVDDISHPHTPTPPPIDHDVTINVLPRQSQINKNDDFVDKTNSIRLPKLPRLHSKNITTSLTRQFRPLSQGSATSLRDELLMSDAADDRHPSEERSRSSKGFRNDGYESPAATDPRPGCDFPVVVKRTPRSTSPLHGSNKVHPNFTKPFVSETSVHPSYVHTSLTDLQLSSHDREPAYRLNESSDSGRSVNSPFVDLGSSKARKSAPSSASSKKGNSPSAPSNR</sequence>
<evidence type="ECO:0000256" key="2">
    <source>
        <dbReference type="ARBA" id="ARBA00022475"/>
    </source>
</evidence>
<protein>
    <recommendedName>
        <fullName evidence="11">G-protein coupled receptors family 1 profile domain-containing protein</fullName>
    </recommendedName>
</protein>
<accession>A0ABP0FP68</accession>
<dbReference type="InterPro" id="IPR017452">
    <property type="entry name" value="GPCR_Rhodpsn_7TM"/>
</dbReference>
<feature type="compositionally biased region" description="Polar residues" evidence="9">
    <location>
        <begin position="384"/>
        <end position="394"/>
    </location>
</feature>
<feature type="transmembrane region" description="Helical" evidence="10">
    <location>
        <begin position="198"/>
        <end position="219"/>
    </location>
</feature>
<feature type="compositionally biased region" description="Basic residues" evidence="9">
    <location>
        <begin position="362"/>
        <end position="383"/>
    </location>
</feature>
<dbReference type="Gene3D" id="1.20.1070.10">
    <property type="entry name" value="Rhodopsin 7-helix transmembrane proteins"/>
    <property type="match status" value="1"/>
</dbReference>
<dbReference type="PRINTS" id="PR00237">
    <property type="entry name" value="GPCRRHODOPSN"/>
</dbReference>
<dbReference type="EMBL" id="CAWYQH010000079">
    <property type="protein sequence ID" value="CAK8681430.1"/>
    <property type="molecule type" value="Genomic_DNA"/>
</dbReference>
<feature type="region of interest" description="Disordered" evidence="9">
    <location>
        <begin position="349"/>
        <end position="409"/>
    </location>
</feature>
<evidence type="ECO:0000256" key="5">
    <source>
        <dbReference type="ARBA" id="ARBA00023040"/>
    </source>
</evidence>
<feature type="region of interest" description="Disordered" evidence="9">
    <location>
        <begin position="683"/>
        <end position="744"/>
    </location>
</feature>
<evidence type="ECO:0000256" key="3">
    <source>
        <dbReference type="ARBA" id="ARBA00022692"/>
    </source>
</evidence>
<feature type="transmembrane region" description="Helical" evidence="10">
    <location>
        <begin position="303"/>
        <end position="326"/>
    </location>
</feature>
<name>A0ABP0FP68_CLALP</name>
<comment type="subcellular location">
    <subcellularLocation>
        <location evidence="1">Cell membrane</location>
        <topology evidence="1">Multi-pass membrane protein</topology>
    </subcellularLocation>
</comment>
<feature type="domain" description="G-protein coupled receptors family 1 profile" evidence="11">
    <location>
        <begin position="46"/>
        <end position="324"/>
    </location>
</feature>
<feature type="transmembrane region" description="Helical" evidence="10">
    <location>
        <begin position="35"/>
        <end position="56"/>
    </location>
</feature>
<keyword evidence="5" id="KW-0297">G-protein coupled receptor</keyword>
<evidence type="ECO:0000256" key="1">
    <source>
        <dbReference type="ARBA" id="ARBA00004651"/>
    </source>
</evidence>
<feature type="transmembrane region" description="Helical" evidence="10">
    <location>
        <begin position="104"/>
        <end position="126"/>
    </location>
</feature>
<keyword evidence="3 10" id="KW-0812">Transmembrane</keyword>
<keyword evidence="7" id="KW-0675">Receptor</keyword>
<reference evidence="12 13" key="1">
    <citation type="submission" date="2024-02" db="EMBL/GenBank/DDBJ databases">
        <authorList>
            <person name="Daric V."/>
            <person name="Darras S."/>
        </authorList>
    </citation>
    <scope>NUCLEOTIDE SEQUENCE [LARGE SCALE GENOMIC DNA]</scope>
</reference>
<feature type="compositionally biased region" description="Low complexity" evidence="9">
    <location>
        <begin position="805"/>
        <end position="824"/>
    </location>
</feature>
<dbReference type="Proteomes" id="UP001642483">
    <property type="component" value="Unassembled WGS sequence"/>
</dbReference>
<feature type="transmembrane region" description="Helical" evidence="10">
    <location>
        <begin position="256"/>
        <end position="274"/>
    </location>
</feature>
<keyword evidence="13" id="KW-1185">Reference proteome</keyword>
<dbReference type="SUPFAM" id="SSF81321">
    <property type="entry name" value="Family A G protein-coupled receptor-like"/>
    <property type="match status" value="1"/>
</dbReference>
<feature type="region of interest" description="Disordered" evidence="9">
    <location>
        <begin position="443"/>
        <end position="488"/>
    </location>
</feature>
<feature type="compositionally biased region" description="Low complexity" evidence="9">
    <location>
        <begin position="463"/>
        <end position="483"/>
    </location>
</feature>
<feature type="transmembrane region" description="Helical" evidence="10">
    <location>
        <begin position="68"/>
        <end position="92"/>
    </location>
</feature>
<comment type="caution">
    <text evidence="12">The sequence shown here is derived from an EMBL/GenBank/DDBJ whole genome shotgun (WGS) entry which is preliminary data.</text>
</comment>
<keyword evidence="4 10" id="KW-1133">Transmembrane helix</keyword>
<evidence type="ECO:0000256" key="9">
    <source>
        <dbReference type="SAM" id="MobiDB-lite"/>
    </source>
</evidence>
<dbReference type="PROSITE" id="PS50262">
    <property type="entry name" value="G_PROTEIN_RECEP_F1_2"/>
    <property type="match status" value="1"/>
</dbReference>
<evidence type="ECO:0000256" key="7">
    <source>
        <dbReference type="ARBA" id="ARBA00023170"/>
    </source>
</evidence>